<organism evidence="9">
    <name type="scientific">Thiolapillus brandeum</name>
    <dbReference type="NCBI Taxonomy" id="1076588"/>
    <lineage>
        <taxon>Bacteria</taxon>
        <taxon>Pseudomonadati</taxon>
        <taxon>Pseudomonadota</taxon>
        <taxon>Gammaproteobacteria</taxon>
        <taxon>Chromatiales</taxon>
        <taxon>Sedimenticolaceae</taxon>
        <taxon>Thiolapillus</taxon>
    </lineage>
</organism>
<sequence length="113" mass="11831">MEGTASAEQPAHPAPRGAGAGGRAVKCVRCIVRGRVQGVWYRETTRQTAVRLGVTGSAVNLPDGTVEVIACGDEEAVEALCAWLWEGPPHARVAGVECSPLEVEVPPDHFTTG</sequence>
<accession>A0A7C5N9P4</accession>
<dbReference type="AlphaFoldDB" id="A0A7C5N9P4"/>
<evidence type="ECO:0000259" key="8">
    <source>
        <dbReference type="PROSITE" id="PS51160"/>
    </source>
</evidence>
<dbReference type="InterPro" id="IPR020456">
    <property type="entry name" value="Acylphosphatase"/>
</dbReference>
<dbReference type="SUPFAM" id="SSF54975">
    <property type="entry name" value="Acylphosphatase/BLUF domain-like"/>
    <property type="match status" value="1"/>
</dbReference>
<dbReference type="PROSITE" id="PS51160">
    <property type="entry name" value="ACYLPHOSPHATASE_3"/>
    <property type="match status" value="1"/>
</dbReference>
<keyword evidence="5" id="KW-0378">Hydrolase</keyword>
<dbReference type="Gene3D" id="3.30.70.100">
    <property type="match status" value="1"/>
</dbReference>
<evidence type="ECO:0000256" key="2">
    <source>
        <dbReference type="ARBA" id="ARBA00012150"/>
    </source>
</evidence>
<reference evidence="9" key="1">
    <citation type="journal article" date="2020" name="mSystems">
        <title>Genome- and Community-Level Interaction Insights into Carbon Utilization and Element Cycling Functions of Hydrothermarchaeota in Hydrothermal Sediment.</title>
        <authorList>
            <person name="Zhou Z."/>
            <person name="Liu Y."/>
            <person name="Xu W."/>
            <person name="Pan J."/>
            <person name="Luo Z.H."/>
            <person name="Li M."/>
        </authorList>
    </citation>
    <scope>NUCLEOTIDE SEQUENCE [LARGE SCALE GENOMIC DNA]</scope>
    <source>
        <strain evidence="9">HyVt-535</strain>
    </source>
</reference>
<dbReference type="EMBL" id="DROM01000190">
    <property type="protein sequence ID" value="HHH13207.1"/>
    <property type="molecule type" value="Genomic_DNA"/>
</dbReference>
<dbReference type="PANTHER" id="PTHR47268:SF4">
    <property type="entry name" value="ACYLPHOSPHATASE"/>
    <property type="match status" value="1"/>
</dbReference>
<evidence type="ECO:0000256" key="4">
    <source>
        <dbReference type="ARBA" id="ARBA00047645"/>
    </source>
</evidence>
<comment type="catalytic activity">
    <reaction evidence="4 5">
        <text>an acyl phosphate + H2O = a carboxylate + phosphate + H(+)</text>
        <dbReference type="Rhea" id="RHEA:14965"/>
        <dbReference type="ChEBI" id="CHEBI:15377"/>
        <dbReference type="ChEBI" id="CHEBI:15378"/>
        <dbReference type="ChEBI" id="CHEBI:29067"/>
        <dbReference type="ChEBI" id="CHEBI:43474"/>
        <dbReference type="ChEBI" id="CHEBI:59918"/>
        <dbReference type="EC" id="3.6.1.7"/>
    </reaction>
</comment>
<feature type="region of interest" description="Disordered" evidence="7">
    <location>
        <begin position="1"/>
        <end position="22"/>
    </location>
</feature>
<evidence type="ECO:0000256" key="7">
    <source>
        <dbReference type="SAM" id="MobiDB-lite"/>
    </source>
</evidence>
<evidence type="ECO:0000313" key="9">
    <source>
        <dbReference type="EMBL" id="HHH13207.1"/>
    </source>
</evidence>
<gene>
    <name evidence="9" type="ORF">ENJ98_03130</name>
</gene>
<name>A0A7C5N9P4_9GAMM</name>
<feature type="active site" evidence="5">
    <location>
        <position position="60"/>
    </location>
</feature>
<evidence type="ECO:0000256" key="6">
    <source>
        <dbReference type="RuleBase" id="RU004168"/>
    </source>
</evidence>
<evidence type="ECO:0000256" key="3">
    <source>
        <dbReference type="ARBA" id="ARBA00015991"/>
    </source>
</evidence>
<dbReference type="EC" id="3.6.1.7" evidence="2 5"/>
<dbReference type="InterPro" id="IPR001792">
    <property type="entry name" value="Acylphosphatase-like_dom"/>
</dbReference>
<comment type="caution">
    <text evidence="9">The sequence shown here is derived from an EMBL/GenBank/DDBJ whole genome shotgun (WGS) entry which is preliminary data.</text>
</comment>
<dbReference type="PANTHER" id="PTHR47268">
    <property type="entry name" value="ACYLPHOSPHATASE"/>
    <property type="match status" value="1"/>
</dbReference>
<dbReference type="InterPro" id="IPR036046">
    <property type="entry name" value="Acylphosphatase-like_dom_sf"/>
</dbReference>
<dbReference type="Pfam" id="PF00708">
    <property type="entry name" value="Acylphosphatase"/>
    <property type="match status" value="1"/>
</dbReference>
<evidence type="ECO:0000256" key="5">
    <source>
        <dbReference type="PROSITE-ProRule" id="PRU00520"/>
    </source>
</evidence>
<proteinExistence type="inferred from homology"/>
<dbReference type="Proteomes" id="UP000886100">
    <property type="component" value="Unassembled WGS sequence"/>
</dbReference>
<comment type="similarity">
    <text evidence="1 6">Belongs to the acylphosphatase family.</text>
</comment>
<protein>
    <recommendedName>
        <fullName evidence="3 5">acylphosphatase</fullName>
        <ecNumber evidence="2 5">3.6.1.7</ecNumber>
    </recommendedName>
</protein>
<dbReference type="GO" id="GO:0003998">
    <property type="term" value="F:acylphosphatase activity"/>
    <property type="evidence" value="ECO:0007669"/>
    <property type="project" value="UniProtKB-EC"/>
</dbReference>
<feature type="domain" description="Acylphosphatase-like" evidence="8">
    <location>
        <begin position="27"/>
        <end position="113"/>
    </location>
</feature>
<feature type="active site" evidence="5">
    <location>
        <position position="42"/>
    </location>
</feature>
<evidence type="ECO:0000256" key="1">
    <source>
        <dbReference type="ARBA" id="ARBA00005614"/>
    </source>
</evidence>